<keyword evidence="3" id="KW-1185">Reference proteome</keyword>
<dbReference type="HOGENOM" id="CLU_1860615_0_0_2"/>
<dbReference type="KEGG" id="nev:NTE_00482"/>
<dbReference type="EMBL" id="CP007174">
    <property type="protein sequence ID" value="AIF82563.1"/>
    <property type="molecule type" value="Genomic_DNA"/>
</dbReference>
<evidence type="ECO:0000259" key="1">
    <source>
        <dbReference type="Pfam" id="PF22665"/>
    </source>
</evidence>
<dbReference type="RefSeq" id="WP_148699510.1">
    <property type="nucleotide sequence ID" value="NZ_CP007174.1"/>
</dbReference>
<dbReference type="Proteomes" id="UP000028194">
    <property type="component" value="Chromosome"/>
</dbReference>
<evidence type="ECO:0000313" key="2">
    <source>
        <dbReference type="EMBL" id="AIF82563.1"/>
    </source>
</evidence>
<sequence length="137" mass="15231">MHALEGDPYYAKLDYEDGGPDKGADKRKVTGTDLLPVCQIHMPSAESLLVLSIISKAGGKMSKKDLIEKLQEVKMIPHYQPSQPRSAPHSRLRAILGPMESNWHFVEVKSRGRRSDVVLTEQGRNALRIFGSGQAEH</sequence>
<accession>A0A075MMQ9</accession>
<dbReference type="GeneID" id="41596355"/>
<protein>
    <recommendedName>
        <fullName evidence="1">DUF6293 domain-containing protein</fullName>
    </recommendedName>
</protein>
<dbReference type="AlphaFoldDB" id="A0A075MMQ9"/>
<reference evidence="2 3" key="1">
    <citation type="journal article" date="2014" name="PLoS ONE">
        <title>Genome Sequence of Candidatus Nitrososphaera evergladensis from Group I.1b Enriched from Everglades Soil Reveals Novel Genomic Features of the Ammonia-Oxidizing Archaea.</title>
        <authorList>
            <person name="Zhalnina K.V."/>
            <person name="Dias R."/>
            <person name="Leonard M.T."/>
            <person name="Dorr de Quadros P."/>
            <person name="Camargo F.A."/>
            <person name="Drew J.C."/>
            <person name="Farmerie W.G."/>
            <person name="Daroub S.H."/>
            <person name="Triplett E.W."/>
        </authorList>
    </citation>
    <scope>NUCLEOTIDE SEQUENCE [LARGE SCALE GENOMIC DNA]</scope>
    <source>
        <strain evidence="2 3">SR1</strain>
    </source>
</reference>
<proteinExistence type="predicted"/>
<gene>
    <name evidence="2" type="ORF">NTE_00482</name>
</gene>
<dbReference type="Pfam" id="PF22665">
    <property type="entry name" value="WHD_DUF6293"/>
    <property type="match status" value="1"/>
</dbReference>
<feature type="domain" description="DUF6293" evidence="1">
    <location>
        <begin position="35"/>
        <end position="130"/>
    </location>
</feature>
<name>A0A075MMQ9_9ARCH</name>
<dbReference type="InterPro" id="IPR054162">
    <property type="entry name" value="DUF6293_C"/>
</dbReference>
<evidence type="ECO:0000313" key="3">
    <source>
        <dbReference type="Proteomes" id="UP000028194"/>
    </source>
</evidence>
<organism evidence="2 3">
    <name type="scientific">Candidatus Nitrososphaera evergladensis SR1</name>
    <dbReference type="NCBI Taxonomy" id="1459636"/>
    <lineage>
        <taxon>Archaea</taxon>
        <taxon>Nitrososphaerota</taxon>
        <taxon>Nitrososphaeria</taxon>
        <taxon>Nitrososphaerales</taxon>
        <taxon>Nitrososphaeraceae</taxon>
        <taxon>Nitrososphaera</taxon>
    </lineage>
</organism>